<name>A0A1J4JU77_9EUKA</name>
<dbReference type="FunFam" id="1.10.510.10:FF:000956">
    <property type="entry name" value="CAMK family protein kinase"/>
    <property type="match status" value="1"/>
</dbReference>
<dbReference type="PANTHER" id="PTHR43895:SF32">
    <property type="entry name" value="SERINE_THREONINE-PROTEIN KINASE CHK1"/>
    <property type="match status" value="1"/>
</dbReference>
<keyword evidence="13" id="KW-1185">Reference proteome</keyword>
<evidence type="ECO:0000256" key="8">
    <source>
        <dbReference type="ARBA" id="ARBA00048679"/>
    </source>
</evidence>
<evidence type="ECO:0000256" key="6">
    <source>
        <dbReference type="ARBA" id="ARBA00022840"/>
    </source>
</evidence>
<dbReference type="InterPro" id="IPR000719">
    <property type="entry name" value="Prot_kinase_dom"/>
</dbReference>
<dbReference type="CDD" id="cd14003">
    <property type="entry name" value="STKc_AMPK-like"/>
    <property type="match status" value="1"/>
</dbReference>
<accession>A0A1J4JU77</accession>
<keyword evidence="2" id="KW-0723">Serine/threonine-protein kinase</keyword>
<evidence type="ECO:0000313" key="13">
    <source>
        <dbReference type="Proteomes" id="UP000179807"/>
    </source>
</evidence>
<evidence type="ECO:0000256" key="7">
    <source>
        <dbReference type="ARBA" id="ARBA00047899"/>
    </source>
</evidence>
<evidence type="ECO:0000256" key="3">
    <source>
        <dbReference type="ARBA" id="ARBA00022679"/>
    </source>
</evidence>
<dbReference type="GeneID" id="94841873"/>
<dbReference type="Proteomes" id="UP000179807">
    <property type="component" value="Unassembled WGS sequence"/>
</dbReference>
<feature type="region of interest" description="Disordered" evidence="10">
    <location>
        <begin position="294"/>
        <end position="335"/>
    </location>
</feature>
<evidence type="ECO:0000256" key="9">
    <source>
        <dbReference type="PROSITE-ProRule" id="PRU10141"/>
    </source>
</evidence>
<dbReference type="PANTHER" id="PTHR43895">
    <property type="entry name" value="CALCIUM/CALMODULIN-DEPENDENT PROTEIN KINASE KINASE-RELATED"/>
    <property type="match status" value="1"/>
</dbReference>
<dbReference type="GO" id="GO:0004674">
    <property type="term" value="F:protein serine/threonine kinase activity"/>
    <property type="evidence" value="ECO:0007669"/>
    <property type="project" value="UniProtKB-KW"/>
</dbReference>
<dbReference type="GO" id="GO:0005524">
    <property type="term" value="F:ATP binding"/>
    <property type="evidence" value="ECO:0007669"/>
    <property type="project" value="UniProtKB-UniRule"/>
</dbReference>
<dbReference type="EC" id="2.7.11.1" evidence="1"/>
<dbReference type="GO" id="GO:0007165">
    <property type="term" value="P:signal transduction"/>
    <property type="evidence" value="ECO:0007669"/>
    <property type="project" value="TreeGrafter"/>
</dbReference>
<dbReference type="SUPFAM" id="SSF56112">
    <property type="entry name" value="Protein kinase-like (PK-like)"/>
    <property type="match status" value="1"/>
</dbReference>
<keyword evidence="5 12" id="KW-0418">Kinase</keyword>
<comment type="catalytic activity">
    <reaction evidence="8">
        <text>L-seryl-[protein] + ATP = O-phospho-L-seryl-[protein] + ADP + H(+)</text>
        <dbReference type="Rhea" id="RHEA:17989"/>
        <dbReference type="Rhea" id="RHEA-COMP:9863"/>
        <dbReference type="Rhea" id="RHEA-COMP:11604"/>
        <dbReference type="ChEBI" id="CHEBI:15378"/>
        <dbReference type="ChEBI" id="CHEBI:29999"/>
        <dbReference type="ChEBI" id="CHEBI:30616"/>
        <dbReference type="ChEBI" id="CHEBI:83421"/>
        <dbReference type="ChEBI" id="CHEBI:456216"/>
        <dbReference type="EC" id="2.7.11.1"/>
    </reaction>
</comment>
<dbReference type="AlphaFoldDB" id="A0A1J4JU77"/>
<evidence type="ECO:0000256" key="10">
    <source>
        <dbReference type="SAM" id="MobiDB-lite"/>
    </source>
</evidence>
<dbReference type="SMART" id="SM00220">
    <property type="entry name" value="S_TKc"/>
    <property type="match status" value="1"/>
</dbReference>
<protein>
    <recommendedName>
        <fullName evidence="1">non-specific serine/threonine protein kinase</fullName>
        <ecNumber evidence="1">2.7.11.1</ecNumber>
    </recommendedName>
</protein>
<evidence type="ECO:0000313" key="12">
    <source>
        <dbReference type="EMBL" id="OHT02689.1"/>
    </source>
</evidence>
<dbReference type="FunFam" id="3.30.200.20:FF:000003">
    <property type="entry name" value="Non-specific serine/threonine protein kinase"/>
    <property type="match status" value="1"/>
</dbReference>
<dbReference type="EMBL" id="MLAK01000857">
    <property type="protein sequence ID" value="OHT02689.1"/>
    <property type="molecule type" value="Genomic_DNA"/>
</dbReference>
<keyword evidence="4 9" id="KW-0547">Nucleotide-binding</keyword>
<reference evidence="12" key="1">
    <citation type="submission" date="2016-10" db="EMBL/GenBank/DDBJ databases">
        <authorList>
            <person name="Benchimol M."/>
            <person name="Almeida L.G."/>
            <person name="Vasconcelos A.T."/>
            <person name="Perreira-Neves A."/>
            <person name="Rosa I.A."/>
            <person name="Tasca T."/>
            <person name="Bogo M.R."/>
            <person name="de Souza W."/>
        </authorList>
    </citation>
    <scope>NUCLEOTIDE SEQUENCE [LARGE SCALE GENOMIC DNA]</scope>
    <source>
        <strain evidence="12">K</strain>
    </source>
</reference>
<dbReference type="InterPro" id="IPR017441">
    <property type="entry name" value="Protein_kinase_ATP_BS"/>
</dbReference>
<feature type="domain" description="Protein kinase" evidence="11">
    <location>
        <begin position="8"/>
        <end position="262"/>
    </location>
</feature>
<keyword evidence="6 9" id="KW-0067">ATP-binding</keyword>
<keyword evidence="3" id="KW-0808">Transferase</keyword>
<gene>
    <name evidence="12" type="primary">CIPK8</name>
    <name evidence="12" type="ORF">TRFO_30126</name>
</gene>
<feature type="compositionally biased region" description="Basic and acidic residues" evidence="10">
    <location>
        <begin position="311"/>
        <end position="323"/>
    </location>
</feature>
<dbReference type="InterPro" id="IPR011009">
    <property type="entry name" value="Kinase-like_dom_sf"/>
</dbReference>
<dbReference type="PROSITE" id="PS00107">
    <property type="entry name" value="PROTEIN_KINASE_ATP"/>
    <property type="match status" value="1"/>
</dbReference>
<dbReference type="Pfam" id="PF00069">
    <property type="entry name" value="Pkinase"/>
    <property type="match status" value="1"/>
</dbReference>
<comment type="caution">
    <text evidence="12">The sequence shown here is derived from an EMBL/GenBank/DDBJ whole genome shotgun (WGS) entry which is preliminary data.</text>
</comment>
<dbReference type="PROSITE" id="PS50011">
    <property type="entry name" value="PROTEIN_KINASE_DOM"/>
    <property type="match status" value="1"/>
</dbReference>
<evidence type="ECO:0000256" key="5">
    <source>
        <dbReference type="ARBA" id="ARBA00022777"/>
    </source>
</evidence>
<comment type="catalytic activity">
    <reaction evidence="7">
        <text>L-threonyl-[protein] + ATP = O-phospho-L-threonyl-[protein] + ADP + H(+)</text>
        <dbReference type="Rhea" id="RHEA:46608"/>
        <dbReference type="Rhea" id="RHEA-COMP:11060"/>
        <dbReference type="Rhea" id="RHEA-COMP:11605"/>
        <dbReference type="ChEBI" id="CHEBI:15378"/>
        <dbReference type="ChEBI" id="CHEBI:30013"/>
        <dbReference type="ChEBI" id="CHEBI:30616"/>
        <dbReference type="ChEBI" id="CHEBI:61977"/>
        <dbReference type="ChEBI" id="CHEBI:456216"/>
        <dbReference type="EC" id="2.7.11.1"/>
    </reaction>
</comment>
<evidence type="ECO:0000259" key="11">
    <source>
        <dbReference type="PROSITE" id="PS50011"/>
    </source>
</evidence>
<evidence type="ECO:0000256" key="2">
    <source>
        <dbReference type="ARBA" id="ARBA00022527"/>
    </source>
</evidence>
<evidence type="ECO:0000256" key="1">
    <source>
        <dbReference type="ARBA" id="ARBA00012513"/>
    </source>
</evidence>
<organism evidence="12 13">
    <name type="scientific">Tritrichomonas foetus</name>
    <dbReference type="NCBI Taxonomy" id="1144522"/>
    <lineage>
        <taxon>Eukaryota</taxon>
        <taxon>Metamonada</taxon>
        <taxon>Parabasalia</taxon>
        <taxon>Tritrichomonadida</taxon>
        <taxon>Tritrichomonadidae</taxon>
        <taxon>Tritrichomonas</taxon>
    </lineage>
</organism>
<evidence type="ECO:0000256" key="4">
    <source>
        <dbReference type="ARBA" id="ARBA00022741"/>
    </source>
</evidence>
<dbReference type="Gene3D" id="1.10.510.10">
    <property type="entry name" value="Transferase(Phosphotransferase) domain 1"/>
    <property type="match status" value="1"/>
</dbReference>
<sequence>MSQVLGDYRILETIGEGASSKVRLAQSLITGKLFAMKIISKKRLESDENLSKQVKREIEIMNQLDHPSIVKLHGVLESKKNIYLILDYAAGGELFEKLKIAERFDEDIARSYFQQLIDAISYMHSKNAIHRDLKLENLLLDENGALKVADFGLSIMAKNSTDMLKTRCGTPYYVAPEIFSSTRYAGPPTDVWSCGVILYTMLTGEFPFDGISLQQLAQQIMRGIVTFPSYIPFGAIDLMRHIFLPNPNMRYTIDDIKKHPWFAENYKPTVIPGETETRTAVTKTYSDIKIKIKSTGNGQSNESDINDYDEYSNKENSNKRYDDDNSSTYSMDSKDNDKRTQIVLPNAFELIGKLCSVDIGKVFHKGSSKNIVSNNFIFSTDKDKVEAYDIIDTFLDAYNAKSKRSSRDGWSFSAKLKIQNDVVSFGIELIDVGFNKILVNIIRNSGSPFHFARIVKSIKIRLEK</sequence>
<feature type="binding site" evidence="9">
    <location>
        <position position="37"/>
    </location>
    <ligand>
        <name>ATP</name>
        <dbReference type="ChEBI" id="CHEBI:30616"/>
    </ligand>
</feature>
<feature type="compositionally biased region" description="Polar residues" evidence="10">
    <location>
        <begin position="294"/>
        <end position="303"/>
    </location>
</feature>
<dbReference type="RefSeq" id="XP_068355825.1">
    <property type="nucleotide sequence ID" value="XM_068507169.1"/>
</dbReference>
<dbReference type="VEuPathDB" id="TrichDB:TRFO_30126"/>
<proteinExistence type="predicted"/>